<accession>A0A5D0MCR7</accession>
<keyword evidence="1" id="KW-0285">Flavoprotein</keyword>
<dbReference type="GO" id="GO:0016491">
    <property type="term" value="F:oxidoreductase activity"/>
    <property type="evidence" value="ECO:0007669"/>
    <property type="project" value="UniProtKB-KW"/>
</dbReference>
<feature type="region of interest" description="Disordered" evidence="3">
    <location>
        <begin position="108"/>
        <end position="128"/>
    </location>
</feature>
<sequence length="362" mass="40989">MKTIFDNVNVGKLNLKNRFIRSATAEKISDSDGIPPAKLTNMYKKLTEGEIGVIITGHAYVDRQGKAHSEMSAMDRDSLIEIWHNIIEPIKKTDTKIIMQINHAGGSVDTKETPNPLSPSGISFNKKTESSKLTEEQIENIIVKFARAAERVKKAGFDGVQIHAAHGYLINQFMLPYTNKRQDKWGGSIENRFRILKNILRLTREKVGDDFPIWIKLGVAGEEKFGLNIDEGKIFAKMAFEEGANCIEISNAASESKKIKKRKSIKYLPWAEEIRKEVGEDYDLALVNGFSTLAEAKEVIEKRISDLISLCRPLIAEPDLVSKFKNIEDYEAKCIRCNQCWPDKTQHGVKCYNEKIRKTLND</sequence>
<organism evidence="5 6">
    <name type="scientific">Candidatus Mcinerneyibacterium aminivorans</name>
    <dbReference type="NCBI Taxonomy" id="2703815"/>
    <lineage>
        <taxon>Bacteria</taxon>
        <taxon>Candidatus Macinerneyibacteriota</taxon>
        <taxon>Candidatus Mcinerneyibacteria</taxon>
        <taxon>Candidatus Mcinerneyibacteriales</taxon>
        <taxon>Candidatus Mcinerneyibacteriaceae</taxon>
        <taxon>Candidatus Mcinerneyibacterium</taxon>
    </lineage>
</organism>
<dbReference type="EMBL" id="VSIX01000032">
    <property type="protein sequence ID" value="TYB31554.1"/>
    <property type="molecule type" value="Genomic_DNA"/>
</dbReference>
<evidence type="ECO:0000256" key="3">
    <source>
        <dbReference type="SAM" id="MobiDB-lite"/>
    </source>
</evidence>
<dbReference type="Proteomes" id="UP000324143">
    <property type="component" value="Unassembled WGS sequence"/>
</dbReference>
<dbReference type="SUPFAM" id="SSF51395">
    <property type="entry name" value="FMN-linked oxidoreductases"/>
    <property type="match status" value="1"/>
</dbReference>
<dbReference type="InterPro" id="IPR013785">
    <property type="entry name" value="Aldolase_TIM"/>
</dbReference>
<gene>
    <name evidence="5" type="ORF">FXF47_02880</name>
</gene>
<feature type="domain" description="NADH:flavin oxidoreductase/NADH oxidase N-terminal" evidence="4">
    <location>
        <begin position="4"/>
        <end position="325"/>
    </location>
</feature>
<protein>
    <submittedName>
        <fullName evidence="5">NADH:flavin oxidoreductase</fullName>
    </submittedName>
</protein>
<evidence type="ECO:0000313" key="5">
    <source>
        <dbReference type="EMBL" id="TYB31554.1"/>
    </source>
</evidence>
<dbReference type="PANTHER" id="PTHR43656:SF2">
    <property type="entry name" value="BINDING OXIDOREDUCTASE, PUTATIVE (AFU_ORTHOLOGUE AFUA_2G08260)-RELATED"/>
    <property type="match status" value="1"/>
</dbReference>
<comment type="caution">
    <text evidence="5">The sequence shown here is derived from an EMBL/GenBank/DDBJ whole genome shotgun (WGS) entry which is preliminary data.</text>
</comment>
<dbReference type="PANTHER" id="PTHR43656">
    <property type="entry name" value="BINDING OXIDOREDUCTASE, PUTATIVE (AFU_ORTHOLOGUE AFUA_2G08260)-RELATED"/>
    <property type="match status" value="1"/>
</dbReference>
<dbReference type="GO" id="GO:0010181">
    <property type="term" value="F:FMN binding"/>
    <property type="evidence" value="ECO:0007669"/>
    <property type="project" value="InterPro"/>
</dbReference>
<dbReference type="CDD" id="cd02803">
    <property type="entry name" value="OYE_like_FMN_family"/>
    <property type="match status" value="1"/>
</dbReference>
<dbReference type="InterPro" id="IPR051799">
    <property type="entry name" value="NADH_flavin_oxidoreductase"/>
</dbReference>
<dbReference type="Gene3D" id="3.20.20.70">
    <property type="entry name" value="Aldolase class I"/>
    <property type="match status" value="1"/>
</dbReference>
<dbReference type="AlphaFoldDB" id="A0A5D0MCR7"/>
<proteinExistence type="predicted"/>
<keyword evidence="2" id="KW-0560">Oxidoreductase</keyword>
<feature type="compositionally biased region" description="Polar residues" evidence="3">
    <location>
        <begin position="113"/>
        <end position="125"/>
    </location>
</feature>
<name>A0A5D0MCR7_9BACT</name>
<reference evidence="5" key="1">
    <citation type="submission" date="2019-08" db="EMBL/GenBank/DDBJ databases">
        <title>Genomic characterization of a novel candidate phylum (ARYD3) from a high temperature, high salinity tertiary oil reservoir in north central Oklahoma, USA.</title>
        <authorList>
            <person name="Youssef N.H."/>
            <person name="Yadav A."/>
            <person name="Elshahed M.S."/>
        </authorList>
    </citation>
    <scope>NUCLEOTIDE SEQUENCE [LARGE SCALE GENOMIC DNA]</scope>
    <source>
        <strain evidence="5">ARYD3</strain>
    </source>
</reference>
<dbReference type="InterPro" id="IPR001155">
    <property type="entry name" value="OxRdtase_FMN_N"/>
</dbReference>
<evidence type="ECO:0000256" key="2">
    <source>
        <dbReference type="ARBA" id="ARBA00023002"/>
    </source>
</evidence>
<evidence type="ECO:0000313" key="6">
    <source>
        <dbReference type="Proteomes" id="UP000324143"/>
    </source>
</evidence>
<keyword evidence="6" id="KW-1185">Reference proteome</keyword>
<dbReference type="Pfam" id="PF00724">
    <property type="entry name" value="Oxidored_FMN"/>
    <property type="match status" value="1"/>
</dbReference>
<evidence type="ECO:0000256" key="1">
    <source>
        <dbReference type="ARBA" id="ARBA00022630"/>
    </source>
</evidence>
<evidence type="ECO:0000259" key="4">
    <source>
        <dbReference type="Pfam" id="PF00724"/>
    </source>
</evidence>